<dbReference type="Pfam" id="PF01725">
    <property type="entry name" value="Ham1p_like"/>
    <property type="match status" value="1"/>
</dbReference>
<proteinExistence type="inferred from homology"/>
<evidence type="ECO:0000256" key="4">
    <source>
        <dbReference type="ARBA" id="ARBA00022801"/>
    </source>
</evidence>
<comment type="caution">
    <text evidence="8">The sequence shown here is derived from an EMBL/GenBank/DDBJ whole genome shotgun (WGS) entry which is preliminary data.</text>
</comment>
<evidence type="ECO:0000256" key="5">
    <source>
        <dbReference type="ARBA" id="ARBA00022842"/>
    </source>
</evidence>
<feature type="binding site" evidence="7">
    <location>
        <position position="78"/>
    </location>
    <ligand>
        <name>Mg(2+)</name>
        <dbReference type="ChEBI" id="CHEBI:18420"/>
    </ligand>
</feature>
<keyword evidence="5 7" id="KW-0460">Magnesium</keyword>
<keyword evidence="4 7" id="KW-0378">Hydrolase</keyword>
<dbReference type="EMBL" id="SNXY01000007">
    <property type="protein sequence ID" value="TDP84990.1"/>
    <property type="molecule type" value="Genomic_DNA"/>
</dbReference>
<comment type="catalytic activity">
    <reaction evidence="7">
        <text>XTP + H2O = XMP + diphosphate + H(+)</text>
        <dbReference type="Rhea" id="RHEA:28610"/>
        <dbReference type="ChEBI" id="CHEBI:15377"/>
        <dbReference type="ChEBI" id="CHEBI:15378"/>
        <dbReference type="ChEBI" id="CHEBI:33019"/>
        <dbReference type="ChEBI" id="CHEBI:57464"/>
        <dbReference type="ChEBI" id="CHEBI:61314"/>
        <dbReference type="EC" id="3.6.1.66"/>
    </reaction>
</comment>
<dbReference type="EC" id="3.6.1.66" evidence="7"/>
<dbReference type="GO" id="GO:0017111">
    <property type="term" value="F:ribonucleoside triphosphate phosphatase activity"/>
    <property type="evidence" value="ECO:0007669"/>
    <property type="project" value="InterPro"/>
</dbReference>
<sequence>MSTDLRRIDGRRLLVASHNKGKIRELHFLLGGLAIELVTAGELGLPEPVEDGTTFVENARIKALAAATAAGEVALSDDSGLCVDALGGAPGVHTADWSGPSRDWDLAMGRVEDELRKVGATAPDQRRATFVSLLCLAWPDGHTQEYLGERAGTLVWPQRRGPIAYGYDPVFVPDGETRTYGEMTAEEKHGSIWGAPGPLSHRARSVQKLVEGAFPPGIRP</sequence>
<dbReference type="InterPro" id="IPR029001">
    <property type="entry name" value="ITPase-like_fam"/>
</dbReference>
<evidence type="ECO:0000256" key="3">
    <source>
        <dbReference type="ARBA" id="ARBA00022741"/>
    </source>
</evidence>
<dbReference type="InterPro" id="IPR020922">
    <property type="entry name" value="dITP/XTP_pyrophosphatase"/>
</dbReference>
<dbReference type="AlphaFoldDB" id="A0A4R6RFG0"/>
<comment type="caution">
    <text evidence="7">Lacks conserved residue(s) required for the propagation of feature annotation.</text>
</comment>
<comment type="catalytic activity">
    <reaction evidence="7">
        <text>ITP + H2O = IMP + diphosphate + H(+)</text>
        <dbReference type="Rhea" id="RHEA:29399"/>
        <dbReference type="ChEBI" id="CHEBI:15377"/>
        <dbReference type="ChEBI" id="CHEBI:15378"/>
        <dbReference type="ChEBI" id="CHEBI:33019"/>
        <dbReference type="ChEBI" id="CHEBI:58053"/>
        <dbReference type="ChEBI" id="CHEBI:61402"/>
        <dbReference type="EC" id="3.6.1.66"/>
    </reaction>
</comment>
<evidence type="ECO:0000256" key="2">
    <source>
        <dbReference type="ARBA" id="ARBA00022723"/>
    </source>
</evidence>
<feature type="active site" description="Proton acceptor" evidence="7">
    <location>
        <position position="78"/>
    </location>
</feature>
<dbReference type="Proteomes" id="UP000294547">
    <property type="component" value="Unassembled WGS sequence"/>
</dbReference>
<feature type="binding site" evidence="7">
    <location>
        <position position="79"/>
    </location>
    <ligand>
        <name>substrate</name>
    </ligand>
</feature>
<keyword evidence="3 7" id="KW-0547">Nucleotide-binding</keyword>
<dbReference type="GO" id="GO:0009117">
    <property type="term" value="P:nucleotide metabolic process"/>
    <property type="evidence" value="ECO:0007669"/>
    <property type="project" value="UniProtKB-KW"/>
</dbReference>
<dbReference type="OrthoDB" id="9807456at2"/>
<dbReference type="GO" id="GO:0036222">
    <property type="term" value="F:XTP diphosphatase activity"/>
    <property type="evidence" value="ECO:0007669"/>
    <property type="project" value="UniProtKB-UniRule"/>
</dbReference>
<organism evidence="8 9">
    <name type="scientific">Oharaeibacter diazotrophicus</name>
    <dbReference type="NCBI Taxonomy" id="1920512"/>
    <lineage>
        <taxon>Bacteria</taxon>
        <taxon>Pseudomonadati</taxon>
        <taxon>Pseudomonadota</taxon>
        <taxon>Alphaproteobacteria</taxon>
        <taxon>Hyphomicrobiales</taxon>
        <taxon>Pleomorphomonadaceae</taxon>
        <taxon>Oharaeibacter</taxon>
    </lineage>
</organism>
<comment type="subunit">
    <text evidence="7">Homodimer.</text>
</comment>
<dbReference type="GO" id="GO:0046872">
    <property type="term" value="F:metal ion binding"/>
    <property type="evidence" value="ECO:0007669"/>
    <property type="project" value="UniProtKB-KW"/>
</dbReference>
<dbReference type="SUPFAM" id="SSF52972">
    <property type="entry name" value="ITPase-like"/>
    <property type="match status" value="1"/>
</dbReference>
<gene>
    <name evidence="8" type="ORF">EDD54_1835</name>
</gene>
<keyword evidence="9" id="KW-1185">Reference proteome</keyword>
<feature type="binding site" evidence="7">
    <location>
        <begin position="201"/>
        <end position="202"/>
    </location>
    <ligand>
        <name>substrate</name>
    </ligand>
</feature>
<dbReference type="GO" id="GO:0000166">
    <property type="term" value="F:nucleotide binding"/>
    <property type="evidence" value="ECO:0007669"/>
    <property type="project" value="UniProtKB-KW"/>
</dbReference>
<feature type="binding site" evidence="7">
    <location>
        <begin position="17"/>
        <end position="22"/>
    </location>
    <ligand>
        <name>substrate</name>
    </ligand>
</feature>
<evidence type="ECO:0000256" key="6">
    <source>
        <dbReference type="ARBA" id="ARBA00023080"/>
    </source>
</evidence>
<evidence type="ECO:0000313" key="8">
    <source>
        <dbReference type="EMBL" id="TDP84990.1"/>
    </source>
</evidence>
<dbReference type="GO" id="GO:0009146">
    <property type="term" value="P:purine nucleoside triphosphate catabolic process"/>
    <property type="evidence" value="ECO:0007669"/>
    <property type="project" value="UniProtKB-UniRule"/>
</dbReference>
<dbReference type="CDD" id="cd00515">
    <property type="entry name" value="HAM1"/>
    <property type="match status" value="1"/>
</dbReference>
<dbReference type="GO" id="GO:0005829">
    <property type="term" value="C:cytosol"/>
    <property type="evidence" value="ECO:0007669"/>
    <property type="project" value="TreeGrafter"/>
</dbReference>
<comment type="similarity">
    <text evidence="1 7">Belongs to the HAM1 NTPase family.</text>
</comment>
<dbReference type="PANTHER" id="PTHR11067">
    <property type="entry name" value="INOSINE TRIPHOSPHATE PYROPHOSPHATASE/HAM1 PROTEIN"/>
    <property type="match status" value="1"/>
</dbReference>
<dbReference type="GO" id="GO:0035870">
    <property type="term" value="F:dITP diphosphatase activity"/>
    <property type="evidence" value="ECO:0007669"/>
    <property type="project" value="UniProtKB-UniRule"/>
</dbReference>
<dbReference type="Gene3D" id="3.90.950.10">
    <property type="match status" value="1"/>
</dbReference>
<dbReference type="HAMAP" id="MF_01405">
    <property type="entry name" value="Non_canon_purine_NTPase"/>
    <property type="match status" value="1"/>
</dbReference>
<evidence type="ECO:0000313" key="9">
    <source>
        <dbReference type="Proteomes" id="UP000294547"/>
    </source>
</evidence>
<comment type="function">
    <text evidence="7">Pyrophosphatase that catalyzes the hydrolysis of nucleoside triphosphates to their monophosphate derivatives, with a high preference for the non-canonical purine nucleotides XTP (xanthosine triphosphate), dITP (deoxyinosine triphosphate) and ITP. Seems to function as a house-cleaning enzyme that removes non-canonical purine nucleotides from the nucleotide pool, thus preventing their incorporation into DNA/RNA and avoiding chromosomal lesions.</text>
</comment>
<keyword evidence="2 7" id="KW-0479">Metal-binding</keyword>
<comment type="cofactor">
    <cofactor evidence="7">
        <name>Mg(2+)</name>
        <dbReference type="ChEBI" id="CHEBI:18420"/>
    </cofactor>
    <text evidence="7">Binds 1 Mg(2+) ion per subunit.</text>
</comment>
<dbReference type="PANTHER" id="PTHR11067:SF9">
    <property type="entry name" value="INOSINE TRIPHOSPHATE PYROPHOSPHATASE"/>
    <property type="match status" value="1"/>
</dbReference>
<feature type="binding site" evidence="7">
    <location>
        <position position="188"/>
    </location>
    <ligand>
        <name>substrate</name>
    </ligand>
</feature>
<dbReference type="InterPro" id="IPR002637">
    <property type="entry name" value="RdgB/HAM1"/>
</dbReference>
<accession>A0A4R6RFG0</accession>
<evidence type="ECO:0000256" key="7">
    <source>
        <dbReference type="HAMAP-Rule" id="MF_01405"/>
    </source>
</evidence>
<keyword evidence="6 7" id="KW-0546">Nucleotide metabolism</keyword>
<name>A0A4R6RFG0_9HYPH</name>
<comment type="catalytic activity">
    <reaction evidence="7">
        <text>dITP + H2O = dIMP + diphosphate + H(+)</text>
        <dbReference type="Rhea" id="RHEA:28342"/>
        <dbReference type="ChEBI" id="CHEBI:15377"/>
        <dbReference type="ChEBI" id="CHEBI:15378"/>
        <dbReference type="ChEBI" id="CHEBI:33019"/>
        <dbReference type="ChEBI" id="CHEBI:61194"/>
        <dbReference type="ChEBI" id="CHEBI:61382"/>
        <dbReference type="EC" id="3.6.1.66"/>
    </reaction>
</comment>
<dbReference type="GO" id="GO:0036220">
    <property type="term" value="F:ITP diphosphatase activity"/>
    <property type="evidence" value="ECO:0007669"/>
    <property type="project" value="UniProtKB-UniRule"/>
</dbReference>
<reference evidence="8 9" key="1">
    <citation type="submission" date="2019-03" db="EMBL/GenBank/DDBJ databases">
        <title>Genomic Encyclopedia of Type Strains, Phase IV (KMG-IV): sequencing the most valuable type-strain genomes for metagenomic binning, comparative biology and taxonomic classification.</title>
        <authorList>
            <person name="Goeker M."/>
        </authorList>
    </citation>
    <scope>NUCLEOTIDE SEQUENCE [LARGE SCALE GENOMIC DNA]</scope>
    <source>
        <strain evidence="8 9">DSM 102969</strain>
    </source>
</reference>
<dbReference type="RefSeq" id="WP_126540874.1">
    <property type="nucleotide sequence ID" value="NZ_BSPM01000004.1"/>
</dbReference>
<evidence type="ECO:0000256" key="1">
    <source>
        <dbReference type="ARBA" id="ARBA00008023"/>
    </source>
</evidence>
<protein>
    <recommendedName>
        <fullName evidence="7">dITP/XTP pyrophosphatase</fullName>
        <ecNumber evidence="7">3.6.1.66</ecNumber>
    </recommendedName>
    <alternativeName>
        <fullName evidence="7">Non-canonical purine NTP pyrophosphatase</fullName>
    </alternativeName>
    <alternativeName>
        <fullName evidence="7">Non-standard purine NTP pyrophosphatase</fullName>
    </alternativeName>
    <alternativeName>
        <fullName evidence="7">Nucleoside-triphosphate diphosphatase</fullName>
    </alternativeName>
    <alternativeName>
        <fullName evidence="7">Nucleoside-triphosphate pyrophosphatase</fullName>
        <shortName evidence="7">NTPase</shortName>
    </alternativeName>
</protein>